<dbReference type="SUPFAM" id="SSF51419">
    <property type="entry name" value="PLP-binding barrel"/>
    <property type="match status" value="1"/>
</dbReference>
<accession>A0AAE5SY24</accession>
<dbReference type="EMBL" id="PZAO01000010">
    <property type="protein sequence ID" value="PTG69831.1"/>
    <property type="molecule type" value="Genomic_DNA"/>
</dbReference>
<evidence type="ECO:0000313" key="9">
    <source>
        <dbReference type="Proteomes" id="UP000242008"/>
    </source>
</evidence>
<dbReference type="EC" id="5.1.1.1" evidence="5"/>
<gene>
    <name evidence="7" type="ORF">BU638_04335</name>
    <name evidence="6" type="ORF">BU653_08830</name>
    <name evidence="8" type="ORF">BU676_05500</name>
    <name evidence="5" type="ORF">RCF65_07790</name>
</gene>
<keyword evidence="2" id="KW-0663">Pyridoxal phosphate</keyword>
<reference evidence="6" key="2">
    <citation type="submission" date="2018-03" db="EMBL/GenBank/DDBJ databases">
        <authorList>
            <person name="Naushad S."/>
        </authorList>
    </citation>
    <scope>NUCLEOTIDE SEQUENCE</scope>
    <source>
        <strain evidence="7">SNUC 105</strain>
        <strain evidence="8">SNUC 1363</strain>
        <strain evidence="6">SNUC 505</strain>
    </source>
</reference>
<reference evidence="9 10" key="1">
    <citation type="journal article" date="2016" name="Front. Microbiol.">
        <title>Comprehensive Phylogenetic Analysis of Bovine Non-aureus Staphylococci Species Based on Whole-Genome Sequencing.</title>
        <authorList>
            <person name="Naushad S."/>
            <person name="Barkema H.W."/>
            <person name="Luby C."/>
            <person name="Condas L.A."/>
            <person name="Nobrega D.B."/>
            <person name="Carson D.A."/>
            <person name="De Buck J."/>
        </authorList>
    </citation>
    <scope>NUCLEOTIDE SEQUENCE [LARGE SCALE GENOMIC DNA]</scope>
    <source>
        <strain evidence="7 10">SNUC 105</strain>
        <strain evidence="8 9">SNUC 1363</strain>
        <strain evidence="6 11">SNUC 505</strain>
    </source>
</reference>
<dbReference type="Proteomes" id="UP000242144">
    <property type="component" value="Unassembled WGS sequence"/>
</dbReference>
<evidence type="ECO:0000313" key="10">
    <source>
        <dbReference type="Proteomes" id="UP000242144"/>
    </source>
</evidence>
<evidence type="ECO:0000313" key="8">
    <source>
        <dbReference type="EMBL" id="PTG69831.1"/>
    </source>
</evidence>
<dbReference type="PANTHER" id="PTHR30511">
    <property type="entry name" value="ALANINE RACEMASE"/>
    <property type="match status" value="1"/>
</dbReference>
<keyword evidence="9" id="KW-1185">Reference proteome</keyword>
<comment type="caution">
    <text evidence="6">The sequence shown here is derived from an EMBL/GenBank/DDBJ whole genome shotgun (WGS) entry which is preliminary data.</text>
</comment>
<sequence>MAHINIHLSKIQYNALVLKKLLEDRKIQMIPVLKCAGGDVQIAKLFEKIGFYLVAESRLNLIEANTTDLDYMMIKGSTPIEVPKLVQNTTLSIQTDLNVIRAINEEAKKRHKPHSILLMVDWKDGREGILTYETIDYLNEIMKLDHIYLKGLSFNFMCYRPLPPTEEDISYIEHFIHNIHKETGLSFPIISGGNSSMLTLAMYYDLGCINELRIGEALFRGYETAQQQRLPFLYTDTIEIVGQIAEIKPRLNLSTHHAYMQALVDIGNLDTEISDLTPRDEKLKIVGSTSDLLLLDLGDTYSYQVGDTVTFNMGYGAIAQSMHSKQLNKIYYQDKGIELMAEHFNGATEHKCLKQY</sequence>
<evidence type="ECO:0000259" key="4">
    <source>
        <dbReference type="Pfam" id="PF01168"/>
    </source>
</evidence>
<evidence type="ECO:0000256" key="1">
    <source>
        <dbReference type="ARBA" id="ARBA00001933"/>
    </source>
</evidence>
<dbReference type="Proteomes" id="UP000242008">
    <property type="component" value="Unassembled WGS sequence"/>
</dbReference>
<dbReference type="Proteomes" id="UP000242704">
    <property type="component" value="Unassembled WGS sequence"/>
</dbReference>
<dbReference type="PANTHER" id="PTHR30511:SF3">
    <property type="entry name" value="LYSINE RACEMASE"/>
    <property type="match status" value="1"/>
</dbReference>
<evidence type="ECO:0000256" key="3">
    <source>
        <dbReference type="ARBA" id="ARBA00023235"/>
    </source>
</evidence>
<dbReference type="EMBL" id="JAVGJF010000047">
    <property type="protein sequence ID" value="MDQ7175885.1"/>
    <property type="molecule type" value="Genomic_DNA"/>
</dbReference>
<dbReference type="AlphaFoldDB" id="A0AAE5SY24"/>
<dbReference type="EMBL" id="PZBZ01000048">
    <property type="protein sequence ID" value="PTG12594.1"/>
    <property type="molecule type" value="Genomic_DNA"/>
</dbReference>
<evidence type="ECO:0000313" key="6">
    <source>
        <dbReference type="EMBL" id="PTG12594.1"/>
    </source>
</evidence>
<dbReference type="Proteomes" id="UP001240157">
    <property type="component" value="Unassembled WGS sequence"/>
</dbReference>
<dbReference type="GO" id="GO:0008784">
    <property type="term" value="F:alanine racemase activity"/>
    <property type="evidence" value="ECO:0007669"/>
    <property type="project" value="UniProtKB-EC"/>
</dbReference>
<evidence type="ECO:0000313" key="5">
    <source>
        <dbReference type="EMBL" id="MDQ7175885.1"/>
    </source>
</evidence>
<dbReference type="GO" id="GO:0005829">
    <property type="term" value="C:cytosol"/>
    <property type="evidence" value="ECO:0007669"/>
    <property type="project" value="TreeGrafter"/>
</dbReference>
<dbReference type="InterPro" id="IPR000821">
    <property type="entry name" value="Ala_racemase"/>
</dbReference>
<dbReference type="InterPro" id="IPR029066">
    <property type="entry name" value="PLP-binding_barrel"/>
</dbReference>
<feature type="domain" description="Alanine racemase N-terminal" evidence="4">
    <location>
        <begin position="6"/>
        <end position="220"/>
    </location>
</feature>
<name>A0AAE5SY24_STACR</name>
<protein>
    <submittedName>
        <fullName evidence="6">Alanine racemase</fullName>
        <ecNumber evidence="5">5.1.1.1</ecNumber>
    </submittedName>
</protein>
<evidence type="ECO:0000313" key="7">
    <source>
        <dbReference type="EMBL" id="PTG28327.1"/>
    </source>
</evidence>
<dbReference type="GO" id="GO:0030170">
    <property type="term" value="F:pyridoxal phosphate binding"/>
    <property type="evidence" value="ECO:0007669"/>
    <property type="project" value="TreeGrafter"/>
</dbReference>
<dbReference type="RefSeq" id="WP_037574703.1">
    <property type="nucleotide sequence ID" value="NZ_BMDK01000002.1"/>
</dbReference>
<organism evidence="6 11">
    <name type="scientific">Staphylococcus chromogenes</name>
    <name type="common">Staphylococcus hyicus subsp. chromogenes</name>
    <dbReference type="NCBI Taxonomy" id="46126"/>
    <lineage>
        <taxon>Bacteria</taxon>
        <taxon>Bacillati</taxon>
        <taxon>Bacillota</taxon>
        <taxon>Bacilli</taxon>
        <taxon>Bacillales</taxon>
        <taxon>Staphylococcaceae</taxon>
        <taxon>Staphylococcus</taxon>
    </lineage>
</organism>
<dbReference type="Gene3D" id="3.20.20.10">
    <property type="entry name" value="Alanine racemase"/>
    <property type="match status" value="1"/>
</dbReference>
<evidence type="ECO:0000313" key="11">
    <source>
        <dbReference type="Proteomes" id="UP000242704"/>
    </source>
</evidence>
<reference evidence="5 12" key="3">
    <citation type="submission" date="2023-08" db="EMBL/GenBank/DDBJ databases">
        <title>Whole genome sequencing of Staphylococcus chromogenes NNSch 2386.</title>
        <authorList>
            <person name="Kropotov V.S."/>
            <person name="Boriskina E.V."/>
            <person name="Gordinskaya N.A."/>
            <person name="Shkurkina I.S."/>
            <person name="Kryazhev D.V."/>
            <person name="Alekseeva A.E."/>
            <person name="Makhova M.A."/>
        </authorList>
    </citation>
    <scope>NUCLEOTIDE SEQUENCE [LARGE SCALE GENOMIC DNA]</scope>
    <source>
        <strain evidence="5 12">NNSch 2386</strain>
    </source>
</reference>
<evidence type="ECO:0000256" key="2">
    <source>
        <dbReference type="ARBA" id="ARBA00022898"/>
    </source>
</evidence>
<dbReference type="GeneID" id="93655033"/>
<dbReference type="EMBL" id="PZCM01000003">
    <property type="protein sequence ID" value="PTG28327.1"/>
    <property type="molecule type" value="Genomic_DNA"/>
</dbReference>
<comment type="cofactor">
    <cofactor evidence="1">
        <name>pyridoxal 5'-phosphate</name>
        <dbReference type="ChEBI" id="CHEBI:597326"/>
    </cofactor>
</comment>
<proteinExistence type="predicted"/>
<dbReference type="InterPro" id="IPR001608">
    <property type="entry name" value="Ala_racemase_N"/>
</dbReference>
<dbReference type="Pfam" id="PF01168">
    <property type="entry name" value="Ala_racemase_N"/>
    <property type="match status" value="1"/>
</dbReference>
<evidence type="ECO:0000313" key="12">
    <source>
        <dbReference type="Proteomes" id="UP001240157"/>
    </source>
</evidence>
<keyword evidence="3 5" id="KW-0413">Isomerase</keyword>